<keyword evidence="2 7" id="KW-0813">Transport</keyword>
<evidence type="ECO:0000313" key="10">
    <source>
        <dbReference type="Proteomes" id="UP000218887"/>
    </source>
</evidence>
<evidence type="ECO:0000313" key="9">
    <source>
        <dbReference type="EMBL" id="PAV28337.1"/>
    </source>
</evidence>
<accession>A0A2A2I9M4</accession>
<evidence type="ECO:0000256" key="2">
    <source>
        <dbReference type="ARBA" id="ARBA00022448"/>
    </source>
</evidence>
<keyword evidence="3" id="KW-1003">Cell membrane</keyword>
<dbReference type="EMBL" id="NPOA01000013">
    <property type="protein sequence ID" value="PAV28337.1"/>
    <property type="molecule type" value="Genomic_DNA"/>
</dbReference>
<dbReference type="CDD" id="cd06261">
    <property type="entry name" value="TM_PBP2"/>
    <property type="match status" value="1"/>
</dbReference>
<evidence type="ECO:0000256" key="7">
    <source>
        <dbReference type="RuleBase" id="RU363032"/>
    </source>
</evidence>
<dbReference type="SUPFAM" id="SSF161098">
    <property type="entry name" value="MetI-like"/>
    <property type="match status" value="1"/>
</dbReference>
<feature type="domain" description="ABC transmembrane type-1" evidence="8">
    <location>
        <begin position="72"/>
        <end position="264"/>
    </location>
</feature>
<dbReference type="PANTHER" id="PTHR43744">
    <property type="entry name" value="ABC TRANSPORTER PERMEASE PROTEIN MG189-RELATED-RELATED"/>
    <property type="match status" value="1"/>
</dbReference>
<keyword evidence="6 7" id="KW-0472">Membrane</keyword>
<dbReference type="Gene3D" id="1.10.3720.10">
    <property type="entry name" value="MetI-like"/>
    <property type="match status" value="1"/>
</dbReference>
<feature type="transmembrane region" description="Helical" evidence="7">
    <location>
        <begin position="184"/>
        <end position="209"/>
    </location>
</feature>
<dbReference type="PANTHER" id="PTHR43744:SF12">
    <property type="entry name" value="ABC TRANSPORTER PERMEASE PROTEIN MG189-RELATED"/>
    <property type="match status" value="1"/>
</dbReference>
<feature type="transmembrane region" description="Helical" evidence="7">
    <location>
        <begin position="243"/>
        <end position="264"/>
    </location>
</feature>
<evidence type="ECO:0000256" key="4">
    <source>
        <dbReference type="ARBA" id="ARBA00022692"/>
    </source>
</evidence>
<dbReference type="Proteomes" id="UP000218887">
    <property type="component" value="Unassembled WGS sequence"/>
</dbReference>
<dbReference type="PROSITE" id="PS50928">
    <property type="entry name" value="ABC_TM1"/>
    <property type="match status" value="1"/>
</dbReference>
<feature type="transmembrane region" description="Helical" evidence="7">
    <location>
        <begin position="76"/>
        <end position="95"/>
    </location>
</feature>
<evidence type="ECO:0000256" key="1">
    <source>
        <dbReference type="ARBA" id="ARBA00004651"/>
    </source>
</evidence>
<reference evidence="9 10" key="1">
    <citation type="submission" date="2017-08" db="EMBL/GenBank/DDBJ databases">
        <title>Virgibacillus indicus sp. nov. and Virgibacillus profoundi sp. nov, two moderately halophilic bacteria isolated from marine sediment by using the Microfluidic Streak Plate.</title>
        <authorList>
            <person name="Xu B."/>
            <person name="Hu B."/>
            <person name="Wang J."/>
            <person name="Zhu Y."/>
            <person name="Huang L."/>
            <person name="Du W."/>
            <person name="Huang Y."/>
        </authorList>
    </citation>
    <scope>NUCLEOTIDE SEQUENCE [LARGE SCALE GENOMIC DNA]</scope>
    <source>
        <strain evidence="9 10">IO3-P3-H5</strain>
    </source>
</reference>
<comment type="caution">
    <text evidence="9">The sequence shown here is derived from an EMBL/GenBank/DDBJ whole genome shotgun (WGS) entry which is preliminary data.</text>
</comment>
<dbReference type="RefSeq" id="WP_095656753.1">
    <property type="nucleotide sequence ID" value="NZ_NPOA01000013.1"/>
</dbReference>
<feature type="transmembrane region" description="Helical" evidence="7">
    <location>
        <begin position="107"/>
        <end position="129"/>
    </location>
</feature>
<comment type="subcellular location">
    <subcellularLocation>
        <location evidence="1 7">Cell membrane</location>
        <topology evidence="1 7">Multi-pass membrane protein</topology>
    </subcellularLocation>
</comment>
<dbReference type="GO" id="GO:0005886">
    <property type="term" value="C:plasma membrane"/>
    <property type="evidence" value="ECO:0007669"/>
    <property type="project" value="UniProtKB-SubCell"/>
</dbReference>
<sequence>MKSYNDKNRRNINIFLSIFAFLWILPFLYVVINSVKTRKEYNMGEFWDLPKGFSILENFEYINDRIDFMMGFLNSLLYGVIATTLAILFASLAAYAISTLKIKGKMFWFMLIYSGTIFPFQMYIIPIFRMYSNVDLYDTKIGLLAVYTALCIPFCLFVLRNYFYSIPKELVESAKIDGASDFKIYLSIFMRMAKAPIAACFLFQFTWVWNDLLFGLTLSKSAEARPIMSSLSLLNGAAGTNDVPSALLAAIIASIPTFFIFLILNKSFNYGFPTTSK</sequence>
<protein>
    <submittedName>
        <fullName evidence="9">Permease</fullName>
    </submittedName>
</protein>
<feature type="transmembrane region" description="Helical" evidence="7">
    <location>
        <begin position="12"/>
        <end position="32"/>
    </location>
</feature>
<dbReference type="InterPro" id="IPR000515">
    <property type="entry name" value="MetI-like"/>
</dbReference>
<keyword evidence="10" id="KW-1185">Reference proteome</keyword>
<keyword evidence="4 7" id="KW-0812">Transmembrane</keyword>
<name>A0A2A2I9M4_9BACI</name>
<organism evidence="9 10">
    <name type="scientific">Virgibacillus profundi</name>
    <dbReference type="NCBI Taxonomy" id="2024555"/>
    <lineage>
        <taxon>Bacteria</taxon>
        <taxon>Bacillati</taxon>
        <taxon>Bacillota</taxon>
        <taxon>Bacilli</taxon>
        <taxon>Bacillales</taxon>
        <taxon>Bacillaceae</taxon>
        <taxon>Virgibacillus</taxon>
    </lineage>
</organism>
<proteinExistence type="inferred from homology"/>
<comment type="similarity">
    <text evidence="7">Belongs to the binding-protein-dependent transport system permease family.</text>
</comment>
<dbReference type="Pfam" id="PF00528">
    <property type="entry name" value="BPD_transp_1"/>
    <property type="match status" value="1"/>
</dbReference>
<evidence type="ECO:0000256" key="5">
    <source>
        <dbReference type="ARBA" id="ARBA00022989"/>
    </source>
</evidence>
<dbReference type="InterPro" id="IPR035906">
    <property type="entry name" value="MetI-like_sf"/>
</dbReference>
<evidence type="ECO:0000259" key="8">
    <source>
        <dbReference type="PROSITE" id="PS50928"/>
    </source>
</evidence>
<evidence type="ECO:0000256" key="6">
    <source>
        <dbReference type="ARBA" id="ARBA00023136"/>
    </source>
</evidence>
<keyword evidence="5 7" id="KW-1133">Transmembrane helix</keyword>
<feature type="transmembrane region" description="Helical" evidence="7">
    <location>
        <begin position="141"/>
        <end position="163"/>
    </location>
</feature>
<gene>
    <name evidence="9" type="ORF">CIL05_17020</name>
</gene>
<dbReference type="OrthoDB" id="187395at2"/>
<evidence type="ECO:0000256" key="3">
    <source>
        <dbReference type="ARBA" id="ARBA00022475"/>
    </source>
</evidence>
<dbReference type="AlphaFoldDB" id="A0A2A2I9M4"/>
<dbReference type="GO" id="GO:0055085">
    <property type="term" value="P:transmembrane transport"/>
    <property type="evidence" value="ECO:0007669"/>
    <property type="project" value="InterPro"/>
</dbReference>